<feature type="transmembrane region" description="Helical" evidence="7">
    <location>
        <begin position="328"/>
        <end position="346"/>
    </location>
</feature>
<feature type="transmembrane region" description="Helical" evidence="7">
    <location>
        <begin position="32"/>
        <end position="50"/>
    </location>
</feature>
<comment type="caution">
    <text evidence="9">The sequence shown here is derived from an EMBL/GenBank/DDBJ whole genome shotgun (WGS) entry which is preliminary data.</text>
</comment>
<dbReference type="InterPro" id="IPR011701">
    <property type="entry name" value="MFS"/>
</dbReference>
<proteinExistence type="predicted"/>
<feature type="transmembrane region" description="Helical" evidence="7">
    <location>
        <begin position="98"/>
        <end position="117"/>
    </location>
</feature>
<evidence type="ECO:0000259" key="8">
    <source>
        <dbReference type="PROSITE" id="PS50850"/>
    </source>
</evidence>
<reference evidence="9 10" key="1">
    <citation type="submission" date="2024-03" db="EMBL/GenBank/DDBJ databases">
        <title>Human intestinal bacterial collection.</title>
        <authorList>
            <person name="Pauvert C."/>
            <person name="Hitch T.C.A."/>
            <person name="Clavel T."/>
        </authorList>
    </citation>
    <scope>NUCLEOTIDE SEQUENCE [LARGE SCALE GENOMIC DNA]</scope>
    <source>
        <strain evidence="9 10">CLA-SR-H028</strain>
    </source>
</reference>
<evidence type="ECO:0000256" key="6">
    <source>
        <dbReference type="ARBA" id="ARBA00023136"/>
    </source>
</evidence>
<evidence type="ECO:0000256" key="7">
    <source>
        <dbReference type="SAM" id="Phobius"/>
    </source>
</evidence>
<evidence type="ECO:0000256" key="3">
    <source>
        <dbReference type="ARBA" id="ARBA00022475"/>
    </source>
</evidence>
<keyword evidence="5 7" id="KW-1133">Transmembrane helix</keyword>
<feature type="transmembrane region" description="Helical" evidence="7">
    <location>
        <begin position="401"/>
        <end position="419"/>
    </location>
</feature>
<dbReference type="SUPFAM" id="SSF103473">
    <property type="entry name" value="MFS general substrate transporter"/>
    <property type="match status" value="1"/>
</dbReference>
<dbReference type="PROSITE" id="PS50850">
    <property type="entry name" value="MFS"/>
    <property type="match status" value="1"/>
</dbReference>
<sequence>MTKPILIWQSTRKYIQNREGIRMNLTKSKRNLLVTLLSFMVGMIYFIPFIRISFYDQTIAALNLTNTQLGFLGSIYGTLAIFCYAVGGILAQKFSPRILIGISLAGTGATTLWQATFPSYTSLIIIFALYAVFTTATLWSPYITLMRSFGSDSEQGRLFGISESLRSLVSAAVGFLFIWIFSLFSDEMGGYRMILIIAAVIYFVFAVLALIVFPSSVQTEKKEAAKKGSILAALKLPGVWLVGLFIFFCYALNCGGAYYFGTYTTQVLHTSTAVSSGLQILRTYILAIGLGVIGGIIADRFKYRSRFLICVLAAATAASAFMPFLGNFLWIAIVVSVLISGINYMIKSIYYSIMDEAVIPRELTGAASGIIAFIAYIPDAFITSMVGVWLDKDITGGFNKLFAFMAACGLAAIIIAVIINKRYIKANPETGQGK</sequence>
<organism evidence="9 10">
    <name type="scientific">Blautia caccae</name>
    <dbReference type="NCBI Taxonomy" id="3133175"/>
    <lineage>
        <taxon>Bacteria</taxon>
        <taxon>Bacillati</taxon>
        <taxon>Bacillota</taxon>
        <taxon>Clostridia</taxon>
        <taxon>Lachnospirales</taxon>
        <taxon>Lachnospiraceae</taxon>
        <taxon>Blautia</taxon>
    </lineage>
</organism>
<keyword evidence="2" id="KW-0813">Transport</keyword>
<feature type="transmembrane region" description="Helical" evidence="7">
    <location>
        <begin position="123"/>
        <end position="145"/>
    </location>
</feature>
<feature type="transmembrane region" description="Helical" evidence="7">
    <location>
        <begin position="367"/>
        <end position="389"/>
    </location>
</feature>
<dbReference type="RefSeq" id="WP_330641629.1">
    <property type="nucleotide sequence ID" value="NZ_JBBMFP010000033.1"/>
</dbReference>
<dbReference type="Pfam" id="PF07690">
    <property type="entry name" value="MFS_1"/>
    <property type="match status" value="1"/>
</dbReference>
<feature type="transmembrane region" description="Helical" evidence="7">
    <location>
        <begin position="165"/>
        <end position="184"/>
    </location>
</feature>
<gene>
    <name evidence="9" type="ORF">WMO65_23975</name>
</gene>
<feature type="transmembrane region" description="Helical" evidence="7">
    <location>
        <begin position="280"/>
        <end position="298"/>
    </location>
</feature>
<evidence type="ECO:0000256" key="4">
    <source>
        <dbReference type="ARBA" id="ARBA00022692"/>
    </source>
</evidence>
<dbReference type="Proteomes" id="UP001457898">
    <property type="component" value="Unassembled WGS sequence"/>
</dbReference>
<feature type="domain" description="Major facilitator superfamily (MFS) profile" evidence="8">
    <location>
        <begin position="30"/>
        <end position="424"/>
    </location>
</feature>
<feature type="transmembrane region" description="Helical" evidence="7">
    <location>
        <begin position="234"/>
        <end position="260"/>
    </location>
</feature>
<dbReference type="PANTHER" id="PTHR43124">
    <property type="entry name" value="PURINE EFFLUX PUMP PBUE"/>
    <property type="match status" value="1"/>
</dbReference>
<dbReference type="PANTHER" id="PTHR43124:SF3">
    <property type="entry name" value="CHLORAMPHENICOL EFFLUX PUMP RV0191"/>
    <property type="match status" value="1"/>
</dbReference>
<dbReference type="InterPro" id="IPR036259">
    <property type="entry name" value="MFS_trans_sf"/>
</dbReference>
<feature type="transmembrane region" description="Helical" evidence="7">
    <location>
        <begin position="305"/>
        <end position="322"/>
    </location>
</feature>
<keyword evidence="4 7" id="KW-0812">Transmembrane</keyword>
<accession>A0ABV1DUL0</accession>
<keyword evidence="3" id="KW-1003">Cell membrane</keyword>
<name>A0ABV1DUL0_9FIRM</name>
<keyword evidence="10" id="KW-1185">Reference proteome</keyword>
<comment type="subcellular location">
    <subcellularLocation>
        <location evidence="1">Cell membrane</location>
        <topology evidence="1">Multi-pass membrane protein</topology>
    </subcellularLocation>
</comment>
<evidence type="ECO:0000256" key="5">
    <source>
        <dbReference type="ARBA" id="ARBA00022989"/>
    </source>
</evidence>
<evidence type="ECO:0000256" key="1">
    <source>
        <dbReference type="ARBA" id="ARBA00004651"/>
    </source>
</evidence>
<dbReference type="CDD" id="cd06174">
    <property type="entry name" value="MFS"/>
    <property type="match status" value="1"/>
</dbReference>
<evidence type="ECO:0000313" key="9">
    <source>
        <dbReference type="EMBL" id="MEQ2434057.1"/>
    </source>
</evidence>
<evidence type="ECO:0000256" key="2">
    <source>
        <dbReference type="ARBA" id="ARBA00022448"/>
    </source>
</evidence>
<feature type="transmembrane region" description="Helical" evidence="7">
    <location>
        <begin position="190"/>
        <end position="213"/>
    </location>
</feature>
<dbReference type="EMBL" id="JBBMFP010000033">
    <property type="protein sequence ID" value="MEQ2434057.1"/>
    <property type="molecule type" value="Genomic_DNA"/>
</dbReference>
<evidence type="ECO:0000313" key="10">
    <source>
        <dbReference type="Proteomes" id="UP001457898"/>
    </source>
</evidence>
<protein>
    <submittedName>
        <fullName evidence="9">MFS transporter</fullName>
    </submittedName>
</protein>
<dbReference type="InterPro" id="IPR020846">
    <property type="entry name" value="MFS_dom"/>
</dbReference>
<dbReference type="Gene3D" id="1.20.1250.20">
    <property type="entry name" value="MFS general substrate transporter like domains"/>
    <property type="match status" value="2"/>
</dbReference>
<keyword evidence="6 7" id="KW-0472">Membrane</keyword>
<feature type="transmembrane region" description="Helical" evidence="7">
    <location>
        <begin position="70"/>
        <end position="91"/>
    </location>
</feature>
<dbReference type="InterPro" id="IPR050189">
    <property type="entry name" value="MFS_Efflux_Transporters"/>
</dbReference>